<dbReference type="Proteomes" id="UP000789375">
    <property type="component" value="Unassembled WGS sequence"/>
</dbReference>
<evidence type="ECO:0000313" key="1">
    <source>
        <dbReference type="EMBL" id="CAG8593832.1"/>
    </source>
</evidence>
<dbReference type="EMBL" id="CAJVPP010002255">
    <property type="protein sequence ID" value="CAG8593832.1"/>
    <property type="molecule type" value="Genomic_DNA"/>
</dbReference>
<organism evidence="1 2">
    <name type="scientific">Funneliformis mosseae</name>
    <name type="common">Endomycorrhizal fungus</name>
    <name type="synonym">Glomus mosseae</name>
    <dbReference type="NCBI Taxonomy" id="27381"/>
    <lineage>
        <taxon>Eukaryota</taxon>
        <taxon>Fungi</taxon>
        <taxon>Fungi incertae sedis</taxon>
        <taxon>Mucoromycota</taxon>
        <taxon>Glomeromycotina</taxon>
        <taxon>Glomeromycetes</taxon>
        <taxon>Glomerales</taxon>
        <taxon>Glomeraceae</taxon>
        <taxon>Funneliformis</taxon>
    </lineage>
</organism>
<protein>
    <submittedName>
        <fullName evidence="1">15191_t:CDS:1</fullName>
    </submittedName>
</protein>
<evidence type="ECO:0000313" key="2">
    <source>
        <dbReference type="Proteomes" id="UP000789375"/>
    </source>
</evidence>
<proteinExistence type="predicted"/>
<accession>A0A9N9G974</accession>
<feature type="non-terminal residue" evidence="1">
    <location>
        <position position="1"/>
    </location>
</feature>
<comment type="caution">
    <text evidence="1">The sequence shown here is derived from an EMBL/GenBank/DDBJ whole genome shotgun (WGS) entry which is preliminary data.</text>
</comment>
<dbReference type="AlphaFoldDB" id="A0A9N9G974"/>
<name>A0A9N9G974_FUNMO</name>
<gene>
    <name evidence="1" type="ORF">FMOSSE_LOCUS8583</name>
</gene>
<keyword evidence="2" id="KW-1185">Reference proteome</keyword>
<sequence>CNSKVLRRSYNKSSVGFEKFLSRLILATTKDIPETVERVEKVACTIFYSCYSRHSWLKNVYVGQQGEYLEFVHDLHTPKIMVSKNNGKE</sequence>
<reference evidence="1" key="1">
    <citation type="submission" date="2021-06" db="EMBL/GenBank/DDBJ databases">
        <authorList>
            <person name="Kallberg Y."/>
            <person name="Tangrot J."/>
            <person name="Rosling A."/>
        </authorList>
    </citation>
    <scope>NUCLEOTIDE SEQUENCE</scope>
    <source>
        <strain evidence="1">87-6 pot B 2015</strain>
    </source>
</reference>